<gene>
    <name evidence="1" type="primary">ORF1</name>
</gene>
<protein>
    <submittedName>
        <fullName evidence="1">ORF1 protein</fullName>
    </submittedName>
</protein>
<sequence>MGISGFISLGAGLSPPRVIHQISVENGFLPVLMAQTSGVWLKNRLKNGSGSVLFRSFLVKTPVVRSRYCRGALMVVVPQRPS</sequence>
<accession>Q64773</accession>
<organismHost>
    <name type="scientific">Galliformes</name>
    <name type="common">landfowls</name>
    <dbReference type="NCBI Taxonomy" id="8976"/>
</organismHost>
<dbReference type="PIR" id="S33486">
    <property type="entry name" value="S33486"/>
</dbReference>
<organism evidence="1">
    <name type="scientific">Fowl adenovirus A serotype 1 (strain CELO / Phelps)</name>
    <name type="common">FAdV-1</name>
    <name type="synonym">Avian adenovirus gal1 (strain Phelps)</name>
    <dbReference type="NCBI Taxonomy" id="10553"/>
    <lineage>
        <taxon>Viruses</taxon>
        <taxon>Varidnaviria</taxon>
        <taxon>Bamfordvirae</taxon>
        <taxon>Preplasmiviricota</taxon>
        <taxon>Polisuviricotina</taxon>
        <taxon>Pharingeaviricetes</taxon>
        <taxon>Rowavirales</taxon>
        <taxon>Adenoviridae</taxon>
        <taxon>Aviadenovirus</taxon>
        <taxon>Aviadenovirus ventriculi</taxon>
        <taxon>Fowl aviadenovirus A</taxon>
    </lineage>
</organism>
<dbReference type="EMBL" id="Z22864">
    <property type="protein sequence ID" value="CAA80477.1"/>
    <property type="molecule type" value="Genomic_DNA"/>
</dbReference>
<name>Q64773_ADEG1</name>
<proteinExistence type="predicted"/>
<reference evidence="1" key="1">
    <citation type="submission" date="1993-05" db="EMBL/GenBank/DDBJ databases">
        <title>Sequence of an Avian Adenovirus (CELO) DNA Fragment (11.2 - 19.2 %).</title>
        <authorList>
            <person name="Akopian T.A."/>
            <person name="Kaverina E.N."/>
            <person name="Kruglyak V.A."/>
            <person name="Naroditsky B.S."/>
            <person name="Tikhonenko T.T."/>
        </authorList>
    </citation>
    <scope>NUCLEOTIDE SEQUENCE</scope>
    <source>
        <strain evidence="1">CELO</strain>
    </source>
</reference>
<evidence type="ECO:0000313" key="1">
    <source>
        <dbReference type="EMBL" id="CAA80477.1"/>
    </source>
</evidence>